<evidence type="ECO:0000256" key="1">
    <source>
        <dbReference type="SAM" id="MobiDB-lite"/>
    </source>
</evidence>
<organism evidence="3 4">
    <name type="scientific">Rubroshorea leprosula</name>
    <dbReference type="NCBI Taxonomy" id="152421"/>
    <lineage>
        <taxon>Eukaryota</taxon>
        <taxon>Viridiplantae</taxon>
        <taxon>Streptophyta</taxon>
        <taxon>Embryophyta</taxon>
        <taxon>Tracheophyta</taxon>
        <taxon>Spermatophyta</taxon>
        <taxon>Magnoliopsida</taxon>
        <taxon>eudicotyledons</taxon>
        <taxon>Gunneridae</taxon>
        <taxon>Pentapetalae</taxon>
        <taxon>rosids</taxon>
        <taxon>malvids</taxon>
        <taxon>Malvales</taxon>
        <taxon>Dipterocarpaceae</taxon>
        <taxon>Rubroshorea</taxon>
    </lineage>
</organism>
<gene>
    <name evidence="3" type="ORF">SLEP1_g47361</name>
</gene>
<proteinExistence type="predicted"/>
<name>A0AAV5LR54_9ROSI</name>
<keyword evidence="2" id="KW-0732">Signal</keyword>
<dbReference type="Proteomes" id="UP001054252">
    <property type="component" value="Unassembled WGS sequence"/>
</dbReference>
<feature type="region of interest" description="Disordered" evidence="1">
    <location>
        <begin position="74"/>
        <end position="128"/>
    </location>
</feature>
<protein>
    <submittedName>
        <fullName evidence="3">Uncharacterized protein</fullName>
    </submittedName>
</protein>
<sequence length="128" mass="13633">MRLSVGWFMSAAFMVAGSDCGLDELSEGCLVSLRSGVSVKLLGCEDASMEDVILHAFAIASAWLGKDHPDYFSKRDTLSEDDGTGGTKRMRTRGPGHGCDVKNKGGGKASHPHVNNKTKDNEISRSCG</sequence>
<dbReference type="EMBL" id="BPVZ01000135">
    <property type="protein sequence ID" value="GKV39614.1"/>
    <property type="molecule type" value="Genomic_DNA"/>
</dbReference>
<reference evidence="3 4" key="1">
    <citation type="journal article" date="2021" name="Commun. Biol.">
        <title>The genome of Shorea leprosula (Dipterocarpaceae) highlights the ecological relevance of drought in aseasonal tropical rainforests.</title>
        <authorList>
            <person name="Ng K.K.S."/>
            <person name="Kobayashi M.J."/>
            <person name="Fawcett J.A."/>
            <person name="Hatakeyama M."/>
            <person name="Paape T."/>
            <person name="Ng C.H."/>
            <person name="Ang C.C."/>
            <person name="Tnah L.H."/>
            <person name="Lee C.T."/>
            <person name="Nishiyama T."/>
            <person name="Sese J."/>
            <person name="O'Brien M.J."/>
            <person name="Copetti D."/>
            <person name="Mohd Noor M.I."/>
            <person name="Ong R.C."/>
            <person name="Putra M."/>
            <person name="Sireger I.Z."/>
            <person name="Indrioko S."/>
            <person name="Kosugi Y."/>
            <person name="Izuno A."/>
            <person name="Isagi Y."/>
            <person name="Lee S.L."/>
            <person name="Shimizu K.K."/>
        </authorList>
    </citation>
    <scope>NUCLEOTIDE SEQUENCE [LARGE SCALE GENOMIC DNA]</scope>
    <source>
        <strain evidence="3">214</strain>
    </source>
</reference>
<dbReference type="AlphaFoldDB" id="A0AAV5LR54"/>
<feature type="signal peptide" evidence="2">
    <location>
        <begin position="1"/>
        <end position="17"/>
    </location>
</feature>
<feature type="compositionally biased region" description="Basic and acidic residues" evidence="1">
    <location>
        <begin position="117"/>
        <end position="128"/>
    </location>
</feature>
<feature type="chain" id="PRO_5043730649" evidence="2">
    <location>
        <begin position="18"/>
        <end position="128"/>
    </location>
</feature>
<accession>A0AAV5LR54</accession>
<comment type="caution">
    <text evidence="3">The sequence shown here is derived from an EMBL/GenBank/DDBJ whole genome shotgun (WGS) entry which is preliminary data.</text>
</comment>
<keyword evidence="4" id="KW-1185">Reference proteome</keyword>
<evidence type="ECO:0000256" key="2">
    <source>
        <dbReference type="SAM" id="SignalP"/>
    </source>
</evidence>
<evidence type="ECO:0000313" key="3">
    <source>
        <dbReference type="EMBL" id="GKV39614.1"/>
    </source>
</evidence>
<evidence type="ECO:0000313" key="4">
    <source>
        <dbReference type="Proteomes" id="UP001054252"/>
    </source>
</evidence>